<protein>
    <submittedName>
        <fullName evidence="2">SepL/TyeA/HrpJ family type III secretion system gatekeeper</fullName>
    </submittedName>
</protein>
<dbReference type="Gene3D" id="1.20.1280.80">
    <property type="match status" value="1"/>
</dbReference>
<evidence type="ECO:0000313" key="2">
    <source>
        <dbReference type="EMBL" id="VVE85688.1"/>
    </source>
</evidence>
<dbReference type="EMBL" id="CABPSR010000031">
    <property type="protein sequence ID" value="VVE85688.1"/>
    <property type="molecule type" value="Genomic_DNA"/>
</dbReference>
<dbReference type="Pfam" id="PF07201">
    <property type="entry name" value="HrpJ"/>
    <property type="match status" value="1"/>
</dbReference>
<sequence>MIRIFQPAIDIASRPLPDAGLTRAQTAPRGETMVEAAQAALLEFEDGALRETEENMAFALGGRQRETRRPAGKDETVRVRIQKLVTEVSAVEAAELDGILDAGPHDWLRSSQPLAALLAQTGDAAQAALTLAAWLARGKPAPPLRNRLEEALAQLAADETLALSLFASLEFGNPPPALRQELTRLYHRANAQHQKLTQWLNALGERAGRAGKLRTMMRVLAYDLSASGQPIVGSHLAAVIGDLRQLLRVLGLEAHCDQTAQTLGVPAVDGEALLRGLVDLIDNHMWPSLESVAEAMPLLEEGQHYRVFHALGRLVQLLPEDCFDDADQKAQLENAIAELRDRYAE</sequence>
<dbReference type="InterPro" id="IPR038347">
    <property type="entry name" value="TyeA_sf"/>
</dbReference>
<dbReference type="GO" id="GO:0019867">
    <property type="term" value="C:outer membrane"/>
    <property type="evidence" value="ECO:0007669"/>
    <property type="project" value="InterPro"/>
</dbReference>
<accession>A0A5E5BK15</accession>
<dbReference type="SUPFAM" id="SSF140591">
    <property type="entry name" value="Type III secretion system domain"/>
    <property type="match status" value="2"/>
</dbReference>
<dbReference type="GO" id="GO:0046903">
    <property type="term" value="P:secretion"/>
    <property type="evidence" value="ECO:0007669"/>
    <property type="project" value="InterPro"/>
</dbReference>
<evidence type="ECO:0000313" key="3">
    <source>
        <dbReference type="Proteomes" id="UP000335538"/>
    </source>
</evidence>
<name>A0A5E5BK15_9BURK</name>
<evidence type="ECO:0000259" key="1">
    <source>
        <dbReference type="Pfam" id="PF07201"/>
    </source>
</evidence>
<gene>
    <name evidence="2" type="ORF">PSP31121_05359</name>
</gene>
<dbReference type="AlphaFoldDB" id="A0A5E5BK15"/>
<dbReference type="RefSeq" id="WP_191631782.1">
    <property type="nucleotide sequence ID" value="NZ_CABPSR010000031.1"/>
</dbReference>
<proteinExistence type="predicted"/>
<feature type="domain" description="Hypersensitivity response secretion-like HrpJ" evidence="1">
    <location>
        <begin position="50"/>
        <end position="206"/>
    </location>
</feature>
<dbReference type="Proteomes" id="UP000335538">
    <property type="component" value="Unassembled WGS sequence"/>
</dbReference>
<reference evidence="2 3" key="1">
    <citation type="submission" date="2019-08" db="EMBL/GenBank/DDBJ databases">
        <authorList>
            <person name="Peeters C."/>
        </authorList>
    </citation>
    <scope>NUCLEOTIDE SEQUENCE [LARGE SCALE GENOMIC DNA]</scope>
    <source>
        <strain evidence="2 3">LMG 31121</strain>
    </source>
</reference>
<organism evidence="2 3">
    <name type="scientific">Pandoraea sputorum</name>
    <dbReference type="NCBI Taxonomy" id="93222"/>
    <lineage>
        <taxon>Bacteria</taxon>
        <taxon>Pseudomonadati</taxon>
        <taxon>Pseudomonadota</taxon>
        <taxon>Betaproteobacteria</taxon>
        <taxon>Burkholderiales</taxon>
        <taxon>Burkholderiaceae</taxon>
        <taxon>Pandoraea</taxon>
    </lineage>
</organism>
<dbReference type="InterPro" id="IPR010812">
    <property type="entry name" value="HrpJ-like"/>
</dbReference>